<accession>A0A3P7RBZ1</accession>
<name>A0A3P7RBZ1_DIBLA</name>
<dbReference type="OrthoDB" id="10599505at2759"/>
<evidence type="ECO:0000313" key="2">
    <source>
        <dbReference type="Proteomes" id="UP000281553"/>
    </source>
</evidence>
<dbReference type="EMBL" id="UYRU01100812">
    <property type="protein sequence ID" value="VDN41222.1"/>
    <property type="molecule type" value="Genomic_DNA"/>
</dbReference>
<keyword evidence="2" id="KW-1185">Reference proteome</keyword>
<dbReference type="Proteomes" id="UP000281553">
    <property type="component" value="Unassembled WGS sequence"/>
</dbReference>
<proteinExistence type="predicted"/>
<reference evidence="1 2" key="1">
    <citation type="submission" date="2018-11" db="EMBL/GenBank/DDBJ databases">
        <authorList>
            <consortium name="Pathogen Informatics"/>
        </authorList>
    </citation>
    <scope>NUCLEOTIDE SEQUENCE [LARGE SCALE GENOMIC DNA]</scope>
</reference>
<organism evidence="1 2">
    <name type="scientific">Dibothriocephalus latus</name>
    <name type="common">Fish tapeworm</name>
    <name type="synonym">Diphyllobothrium latum</name>
    <dbReference type="NCBI Taxonomy" id="60516"/>
    <lineage>
        <taxon>Eukaryota</taxon>
        <taxon>Metazoa</taxon>
        <taxon>Spiralia</taxon>
        <taxon>Lophotrochozoa</taxon>
        <taxon>Platyhelminthes</taxon>
        <taxon>Cestoda</taxon>
        <taxon>Eucestoda</taxon>
        <taxon>Diphyllobothriidea</taxon>
        <taxon>Diphyllobothriidae</taxon>
        <taxon>Dibothriocephalus</taxon>
    </lineage>
</organism>
<evidence type="ECO:0000313" key="1">
    <source>
        <dbReference type="EMBL" id="VDN41222.1"/>
    </source>
</evidence>
<gene>
    <name evidence="1" type="ORF">DILT_LOCUS18479</name>
</gene>
<protein>
    <submittedName>
        <fullName evidence="1">Uncharacterized protein</fullName>
    </submittedName>
</protein>
<dbReference type="AlphaFoldDB" id="A0A3P7RBZ1"/>
<sequence>MAKFEVRTKEQSLDSPIKLKCLPMGQWHLRADSFLPPFSSNHPLLACRRQDSAKSSSAAATTASTVDTTATTTISHVEADESTWDSRAGRCIFKV</sequence>